<feature type="transmembrane region" description="Helical" evidence="5">
    <location>
        <begin position="146"/>
        <end position="169"/>
    </location>
</feature>
<sequence>MFFMPLRDVGLALCVVLVWGMSFTVIKLGLVGMPPMLMGALRFVLSTFPAMLFVPRPRVALRWWLAYGLTVGVGQFALLFLAIRNGLPAGVASVALQSQAFFTLIFAAFLLREHWYWPQFFGLAVAAGGLSMLAGGLAGTTQGASWFGFSLVLGAAAFWGLSNVVARMAADSIPAGQKFDLMGFIVWTGLIPPLPFALLSLWLEGPGTVVSTLRHFSLASVGSVAYLAFGGTLFGSGAFTMLLTRHPPGKVAPFTLLVPVVGLATASVVLGEGLSTNQWFGCLFVLLGLVINLLGSRSVARR</sequence>
<evidence type="ECO:0000256" key="3">
    <source>
        <dbReference type="ARBA" id="ARBA00022989"/>
    </source>
</evidence>
<evidence type="ECO:0000313" key="8">
    <source>
        <dbReference type="Proteomes" id="UP001189616"/>
    </source>
</evidence>
<evidence type="ECO:0000256" key="2">
    <source>
        <dbReference type="ARBA" id="ARBA00022692"/>
    </source>
</evidence>
<keyword evidence="4 5" id="KW-0472">Membrane</keyword>
<organism evidence="7 8">
    <name type="scientific">Ralstonia condita</name>
    <dbReference type="NCBI Taxonomy" id="3058600"/>
    <lineage>
        <taxon>Bacteria</taxon>
        <taxon>Pseudomonadati</taxon>
        <taxon>Pseudomonadota</taxon>
        <taxon>Betaproteobacteria</taxon>
        <taxon>Burkholderiales</taxon>
        <taxon>Burkholderiaceae</taxon>
        <taxon>Ralstonia</taxon>
    </lineage>
</organism>
<feature type="transmembrane region" description="Helical" evidence="5">
    <location>
        <begin position="223"/>
        <end position="244"/>
    </location>
</feature>
<feature type="transmembrane region" description="Helical" evidence="5">
    <location>
        <begin position="277"/>
        <end position="295"/>
    </location>
</feature>
<feature type="transmembrane region" description="Helical" evidence="5">
    <location>
        <begin position="251"/>
        <end position="271"/>
    </location>
</feature>
<dbReference type="InterPro" id="IPR000620">
    <property type="entry name" value="EamA_dom"/>
</dbReference>
<evidence type="ECO:0000256" key="5">
    <source>
        <dbReference type="SAM" id="Phobius"/>
    </source>
</evidence>
<evidence type="ECO:0000259" key="6">
    <source>
        <dbReference type="Pfam" id="PF00892"/>
    </source>
</evidence>
<keyword evidence="8" id="KW-1185">Reference proteome</keyword>
<dbReference type="SUPFAM" id="SSF103481">
    <property type="entry name" value="Multidrug resistance efflux transporter EmrE"/>
    <property type="match status" value="2"/>
</dbReference>
<keyword evidence="3 5" id="KW-1133">Transmembrane helix</keyword>
<accession>A0ABM9JD84</accession>
<feature type="transmembrane region" description="Helical" evidence="5">
    <location>
        <begin position="120"/>
        <end position="140"/>
    </location>
</feature>
<evidence type="ECO:0000256" key="1">
    <source>
        <dbReference type="ARBA" id="ARBA00004141"/>
    </source>
</evidence>
<gene>
    <name evidence="7" type="primary">eamA_1</name>
    <name evidence="7" type="ORF">LMG7141_02357</name>
</gene>
<name>A0ABM9JD84_9RALS</name>
<comment type="caution">
    <text evidence="7">The sequence shown here is derived from an EMBL/GenBank/DDBJ whole genome shotgun (WGS) entry which is preliminary data.</text>
</comment>
<evidence type="ECO:0000256" key="4">
    <source>
        <dbReference type="ARBA" id="ARBA00023136"/>
    </source>
</evidence>
<evidence type="ECO:0000313" key="7">
    <source>
        <dbReference type="EMBL" id="CAJ0790376.1"/>
    </source>
</evidence>
<protein>
    <submittedName>
        <fullName evidence="7">Amino-acid metabolite efflux pump</fullName>
    </submittedName>
</protein>
<comment type="subcellular location">
    <subcellularLocation>
        <location evidence="1">Membrane</location>
        <topology evidence="1">Multi-pass membrane protein</topology>
    </subcellularLocation>
</comment>
<dbReference type="InterPro" id="IPR037185">
    <property type="entry name" value="EmrE-like"/>
</dbReference>
<feature type="transmembrane region" description="Helical" evidence="5">
    <location>
        <begin position="9"/>
        <end position="30"/>
    </location>
</feature>
<feature type="transmembrane region" description="Helical" evidence="5">
    <location>
        <begin position="61"/>
        <end position="83"/>
    </location>
</feature>
<feature type="domain" description="EamA" evidence="6">
    <location>
        <begin position="147"/>
        <end position="293"/>
    </location>
</feature>
<feature type="transmembrane region" description="Helical" evidence="5">
    <location>
        <begin position="181"/>
        <end position="203"/>
    </location>
</feature>
<dbReference type="Pfam" id="PF00892">
    <property type="entry name" value="EamA"/>
    <property type="match status" value="2"/>
</dbReference>
<keyword evidence="2 5" id="KW-0812">Transmembrane</keyword>
<dbReference type="EMBL" id="CATYWO010000003">
    <property type="protein sequence ID" value="CAJ0790376.1"/>
    <property type="molecule type" value="Genomic_DNA"/>
</dbReference>
<proteinExistence type="predicted"/>
<feature type="transmembrane region" description="Helical" evidence="5">
    <location>
        <begin position="89"/>
        <end position="111"/>
    </location>
</feature>
<dbReference type="PANTHER" id="PTHR32322">
    <property type="entry name" value="INNER MEMBRANE TRANSPORTER"/>
    <property type="match status" value="1"/>
</dbReference>
<dbReference type="Proteomes" id="UP001189616">
    <property type="component" value="Unassembled WGS sequence"/>
</dbReference>
<feature type="domain" description="EamA" evidence="6">
    <location>
        <begin position="11"/>
        <end position="133"/>
    </location>
</feature>
<dbReference type="InterPro" id="IPR050638">
    <property type="entry name" value="AA-Vitamin_Transporters"/>
</dbReference>
<reference evidence="7 8" key="1">
    <citation type="submission" date="2023-07" db="EMBL/GenBank/DDBJ databases">
        <authorList>
            <person name="Peeters C."/>
        </authorList>
    </citation>
    <scope>NUCLEOTIDE SEQUENCE [LARGE SCALE GENOMIC DNA]</scope>
    <source>
        <strain evidence="7 8">LMG 7141</strain>
    </source>
</reference>
<dbReference type="PANTHER" id="PTHR32322:SF9">
    <property type="entry name" value="AMINO-ACID METABOLITE EFFLUX PUMP-RELATED"/>
    <property type="match status" value="1"/>
</dbReference>